<dbReference type="PROSITE" id="PS00216">
    <property type="entry name" value="SUGAR_TRANSPORT_1"/>
    <property type="match status" value="3"/>
</dbReference>
<evidence type="ECO:0000256" key="7">
    <source>
        <dbReference type="ARBA" id="ARBA00023136"/>
    </source>
</evidence>
<dbReference type="VEuPathDB" id="VectorBase:ASTE006740"/>
<dbReference type="InterPro" id="IPR050549">
    <property type="entry name" value="MFS_Trehalose_Transporter"/>
</dbReference>
<evidence type="ECO:0000313" key="13">
    <source>
        <dbReference type="EnsemblMetazoa" id="ASTEI09365-PA"/>
    </source>
</evidence>
<dbReference type="InterPro" id="IPR020846">
    <property type="entry name" value="MFS_dom"/>
</dbReference>
<comment type="function">
    <text evidence="10">High-capacity facilitative transporter for trehalose. Does not transport maltose, sucrose or lactose. Mediates the bidirectional transfer of trehalose. Responsible for the transport of trehalose synthesized in the fat body and the incorporation of trehalose into other tissues that require a carbon source, thereby regulating trehalose levels in the hemolymph.</text>
</comment>
<evidence type="ECO:0000256" key="2">
    <source>
        <dbReference type="ARBA" id="ARBA00022448"/>
    </source>
</evidence>
<keyword evidence="5" id="KW-0812">Transmembrane</keyword>
<dbReference type="GO" id="GO:0051119">
    <property type="term" value="F:sugar transmembrane transporter activity"/>
    <property type="evidence" value="ECO:0007669"/>
    <property type="project" value="InterPro"/>
</dbReference>
<dbReference type="OMA" id="FIFNITC"/>
<keyword evidence="7" id="KW-0472">Membrane</keyword>
<reference evidence="14" key="1">
    <citation type="journal article" date="2014" name="Genome Biol.">
        <title>Genome analysis of a major urban malaria vector mosquito, Anopheles stephensi.</title>
        <authorList>
            <person name="Jiang X."/>
            <person name="Peery A."/>
            <person name="Hall A.B."/>
            <person name="Sharma A."/>
            <person name="Chen X.G."/>
            <person name="Waterhouse R.M."/>
            <person name="Komissarov A."/>
            <person name="Riehle M.M."/>
            <person name="Shouche Y."/>
            <person name="Sharakhova M.V."/>
            <person name="Lawson D."/>
            <person name="Pakpour N."/>
            <person name="Arensburger P."/>
            <person name="Davidson V.L."/>
            <person name="Eiglmeier K."/>
            <person name="Emrich S."/>
            <person name="George P."/>
            <person name="Kennedy R.C."/>
            <person name="Mane S.P."/>
            <person name="Maslen G."/>
            <person name="Oringanje C."/>
            <person name="Qi Y."/>
            <person name="Settlage R."/>
            <person name="Tojo M."/>
            <person name="Tubio J.M."/>
            <person name="Unger M.F."/>
            <person name="Wang B."/>
            <person name="Vernick K.D."/>
            <person name="Ribeiro J.M."/>
            <person name="James A.A."/>
            <person name="Michel K."/>
            <person name="Riehle M.A."/>
            <person name="Luckhart S."/>
            <person name="Sharakhov I.V."/>
            <person name="Tu Z."/>
        </authorList>
    </citation>
    <scope>NUCLEOTIDE SEQUENCE [LARGE SCALE GENOMIC DNA]</scope>
    <source>
        <strain evidence="14">Indian</strain>
    </source>
</reference>
<dbReference type="InterPro" id="IPR003663">
    <property type="entry name" value="Sugar/inositol_transpt"/>
</dbReference>
<organism evidence="13 14">
    <name type="scientific">Anopheles stephensi</name>
    <name type="common">Indo-Pakistan malaria mosquito</name>
    <dbReference type="NCBI Taxonomy" id="30069"/>
    <lineage>
        <taxon>Eukaryota</taxon>
        <taxon>Metazoa</taxon>
        <taxon>Ecdysozoa</taxon>
        <taxon>Arthropoda</taxon>
        <taxon>Hexapoda</taxon>
        <taxon>Insecta</taxon>
        <taxon>Pterygota</taxon>
        <taxon>Neoptera</taxon>
        <taxon>Endopterygota</taxon>
        <taxon>Diptera</taxon>
        <taxon>Nematocera</taxon>
        <taxon>Culicoidea</taxon>
        <taxon>Culicidae</taxon>
        <taxon>Anophelinae</taxon>
        <taxon>Anopheles</taxon>
    </lineage>
</organism>
<keyword evidence="3" id="KW-1003">Cell membrane</keyword>
<dbReference type="InterPro" id="IPR005828">
    <property type="entry name" value="MFS_sugar_transport-like"/>
</dbReference>
<dbReference type="CDD" id="cd17358">
    <property type="entry name" value="MFS_GLUT6_8_Class3_like"/>
    <property type="match status" value="2"/>
</dbReference>
<evidence type="ECO:0000256" key="5">
    <source>
        <dbReference type="ARBA" id="ARBA00022692"/>
    </source>
</evidence>
<dbReference type="AlphaFoldDB" id="A0A182YLM9"/>
<dbReference type="PROSITE" id="PS50850">
    <property type="entry name" value="MFS"/>
    <property type="match status" value="2"/>
</dbReference>
<dbReference type="PANTHER" id="PTHR48021:SF86">
    <property type="entry name" value="FACILITATED TREHALOSE TRANSPORTER TRET1-1-LIKE PROTEIN"/>
    <property type="match status" value="1"/>
</dbReference>
<feature type="domain" description="Major facilitator superfamily (MFS) profile" evidence="12">
    <location>
        <begin position="28"/>
        <end position="465"/>
    </location>
</feature>
<keyword evidence="2" id="KW-0813">Transport</keyword>
<dbReference type="Pfam" id="PF00083">
    <property type="entry name" value="Sugar_tr"/>
    <property type="match status" value="2"/>
</dbReference>
<dbReference type="GO" id="GO:0005886">
    <property type="term" value="C:plasma membrane"/>
    <property type="evidence" value="ECO:0007669"/>
    <property type="project" value="UniProtKB-SubCell"/>
</dbReference>
<name>A0A182YLM9_ANOST</name>
<dbReference type="InterPro" id="IPR005829">
    <property type="entry name" value="Sugar_transporter_CS"/>
</dbReference>
<proteinExistence type="inferred from homology"/>
<sequence>MSSNAPGATNPMLYDPIPEGTGSTSKRNQFVAALGICMAAVSGGTALAWTSPVLAQLVPKNHSDTSGYERESFLLTSDEGSWVGAFLAVGAFLGALPAGYLAEKIGRKYTTMSLAVPYLISWALIIFSTGAGMLYAGRLVIGIATGASCVVAPMFISEVAETSIRGALGAFFQLHLTVGILFVYAVGSYTHWVTLSILCAIFPVLLIVAMFIVPESPVYLVKKGRRIDAGVALKWFWGPNADTQSALQTIQSDLDAASGDAKVSDLFTNATNRAALFISLLLMFFQQFSGINAVIFYTAPIFQSAGSTMDPAVCSIVVGVVQVVMTLASSVLIDKAGRRILLLQSSFIMGACLIVLGAYFKMQNDKVDVSNIGWLPLASVVLFIISFSLGFGPIPWMMMGELCAPDIKGLASALAVMFNWTLVFLVTKTFGMMQDMLGSDWTFWFFGAWMMVCTVYVFIKVPETKGKTNAQIQAILGGKNSHFYKMEKGSPSRQFMAGIIVNLASVMVGTSLGWTSPIGPKFASKDATPLDSIPTTSESSWIASLVALGALIAGPLAERIGRKYTLLGSSAFFIVSWVLLLTTQTVIQVLVARFLQGLGVGFVMTVQTMYIGEIASSEYRGALGSLMQLCIVTGILYVYSIGPYVSYHALQWACLVIPIAFDATFFFMPETPAYYISKGDKEKAVESLCFLRDKTVDGVQEELHEISTTVEESLKNKGTVLDLFRNAGNVKALIICAGLISFQQLSGINVILFYSQNIFESTGSSLSPAVSTILVGAVQVLASGATPLIVDRLGRKPILLTSAGGMCLSLGTMGLYFYLKYVESPSIDSLGWLPIMSLIFFVTVYCIGFGPLPWAVLGEMFPANVKSIASSIVASTCWVLGFIILQFFSDLDKAVGSHWSFWIFGILCGVAFVFTFTTVMETKGLSLQEIQDRLNGKA</sequence>
<reference evidence="13" key="2">
    <citation type="submission" date="2020-05" db="UniProtKB">
        <authorList>
            <consortium name="EnsemblMetazoa"/>
        </authorList>
    </citation>
    <scope>IDENTIFICATION</scope>
    <source>
        <strain evidence="13">Indian</strain>
    </source>
</reference>
<keyword evidence="6" id="KW-1133">Transmembrane helix</keyword>
<evidence type="ECO:0000313" key="14">
    <source>
        <dbReference type="Proteomes" id="UP000076408"/>
    </source>
</evidence>
<dbReference type="VEuPathDB" id="VectorBase:ASTEI09365"/>
<evidence type="ECO:0000256" key="4">
    <source>
        <dbReference type="ARBA" id="ARBA00022597"/>
    </source>
</evidence>
<keyword evidence="4" id="KW-0762">Sugar transport</keyword>
<dbReference type="PRINTS" id="PR00171">
    <property type="entry name" value="SUGRTRNSPORT"/>
</dbReference>
<accession>A0A182YLM9</accession>
<evidence type="ECO:0000256" key="1">
    <source>
        <dbReference type="ARBA" id="ARBA00004651"/>
    </source>
</evidence>
<dbReference type="EnsemblMetazoa" id="ASTEI09365-RA">
    <property type="protein sequence ID" value="ASTEI09365-PA"/>
    <property type="gene ID" value="ASTEI09365"/>
</dbReference>
<evidence type="ECO:0000256" key="8">
    <source>
        <dbReference type="ARBA" id="ARBA00023180"/>
    </source>
</evidence>
<comment type="similarity">
    <text evidence="9">Belongs to the major facilitator superfamily. Sugar transporter (TC 2.A.1.1) family. Trehalose transporter subfamily.</text>
</comment>
<dbReference type="VEuPathDB" id="VectorBase:ASTE006741"/>
<protein>
    <recommendedName>
        <fullName evidence="11">Facilitated trehalose transporter Tret1</fullName>
    </recommendedName>
</protein>
<dbReference type="SUPFAM" id="SSF103473">
    <property type="entry name" value="MFS general substrate transporter"/>
    <property type="match status" value="2"/>
</dbReference>
<dbReference type="GO" id="GO:0015574">
    <property type="term" value="F:trehalose transmembrane transporter activity"/>
    <property type="evidence" value="ECO:0007669"/>
    <property type="project" value="UniProtKB-ARBA"/>
</dbReference>
<dbReference type="VEuPathDB" id="VectorBase:ASTEI20_033376"/>
<evidence type="ECO:0000256" key="11">
    <source>
        <dbReference type="ARBA" id="ARBA00069106"/>
    </source>
</evidence>
<dbReference type="InterPro" id="IPR036259">
    <property type="entry name" value="MFS_trans_sf"/>
</dbReference>
<dbReference type="Gene3D" id="1.20.1250.20">
    <property type="entry name" value="MFS general substrate transporter like domains"/>
    <property type="match status" value="2"/>
</dbReference>
<keyword evidence="14" id="KW-1185">Reference proteome</keyword>
<feature type="domain" description="Major facilitator superfamily (MFS) profile" evidence="12">
    <location>
        <begin position="497"/>
        <end position="923"/>
    </location>
</feature>
<evidence type="ECO:0000256" key="9">
    <source>
        <dbReference type="ARBA" id="ARBA00024348"/>
    </source>
</evidence>
<evidence type="ECO:0000256" key="10">
    <source>
        <dbReference type="ARBA" id="ARBA00060205"/>
    </source>
</evidence>
<dbReference type="PROSITE" id="PS00217">
    <property type="entry name" value="SUGAR_TRANSPORT_2"/>
    <property type="match status" value="2"/>
</dbReference>
<dbReference type="STRING" id="30069.A0A182YLM9"/>
<dbReference type="FunFam" id="1.20.1250.20:FF:000055">
    <property type="entry name" value="Facilitated trehalose transporter Tret1-2 homolog"/>
    <property type="match status" value="2"/>
</dbReference>
<evidence type="ECO:0000256" key="3">
    <source>
        <dbReference type="ARBA" id="ARBA00022475"/>
    </source>
</evidence>
<dbReference type="NCBIfam" id="TIGR00879">
    <property type="entry name" value="SP"/>
    <property type="match status" value="2"/>
</dbReference>
<dbReference type="PANTHER" id="PTHR48021">
    <property type="match status" value="1"/>
</dbReference>
<dbReference type="VEuPathDB" id="VectorBase:ASTEI20_045601"/>
<dbReference type="Proteomes" id="UP000076408">
    <property type="component" value="Unassembled WGS sequence"/>
</dbReference>
<evidence type="ECO:0000259" key="12">
    <source>
        <dbReference type="PROSITE" id="PS50850"/>
    </source>
</evidence>
<keyword evidence="8" id="KW-0325">Glycoprotein</keyword>
<comment type="subcellular location">
    <subcellularLocation>
        <location evidence="1">Cell membrane</location>
        <topology evidence="1">Multi-pass membrane protein</topology>
    </subcellularLocation>
</comment>
<evidence type="ECO:0000256" key="6">
    <source>
        <dbReference type="ARBA" id="ARBA00022989"/>
    </source>
</evidence>
<dbReference type="InterPro" id="IPR044775">
    <property type="entry name" value="MFS_ERD6/Tret1-like"/>
</dbReference>